<feature type="compositionally biased region" description="Low complexity" evidence="8">
    <location>
        <begin position="446"/>
        <end position="455"/>
    </location>
</feature>
<feature type="region of interest" description="Disordered" evidence="8">
    <location>
        <begin position="446"/>
        <end position="495"/>
    </location>
</feature>
<dbReference type="Proteomes" id="UP000308652">
    <property type="component" value="Unassembled WGS sequence"/>
</dbReference>
<dbReference type="EC" id="3.4.19.12" evidence="3"/>
<feature type="domain" description="USP" evidence="9">
    <location>
        <begin position="31"/>
        <end position="1009"/>
    </location>
</feature>
<organism evidence="10 11">
    <name type="scientific">Crucibulum laeve</name>
    <dbReference type="NCBI Taxonomy" id="68775"/>
    <lineage>
        <taxon>Eukaryota</taxon>
        <taxon>Fungi</taxon>
        <taxon>Dikarya</taxon>
        <taxon>Basidiomycota</taxon>
        <taxon>Agaricomycotina</taxon>
        <taxon>Agaricomycetes</taxon>
        <taxon>Agaricomycetidae</taxon>
        <taxon>Agaricales</taxon>
        <taxon>Agaricineae</taxon>
        <taxon>Nidulariaceae</taxon>
        <taxon>Crucibulum</taxon>
    </lineage>
</organism>
<feature type="region of interest" description="Disordered" evidence="8">
    <location>
        <begin position="284"/>
        <end position="323"/>
    </location>
</feature>
<evidence type="ECO:0000259" key="9">
    <source>
        <dbReference type="PROSITE" id="PS50235"/>
    </source>
</evidence>
<dbReference type="GO" id="GO:0004843">
    <property type="term" value="F:cysteine-type deubiquitinase activity"/>
    <property type="evidence" value="ECO:0007669"/>
    <property type="project" value="UniProtKB-EC"/>
</dbReference>
<keyword evidence="5" id="KW-0833">Ubl conjugation pathway</keyword>
<dbReference type="GO" id="GO:0006508">
    <property type="term" value="P:proteolysis"/>
    <property type="evidence" value="ECO:0007669"/>
    <property type="project" value="UniProtKB-KW"/>
</dbReference>
<evidence type="ECO:0000256" key="2">
    <source>
        <dbReference type="ARBA" id="ARBA00009085"/>
    </source>
</evidence>
<dbReference type="EMBL" id="ML213594">
    <property type="protein sequence ID" value="TFK41602.1"/>
    <property type="molecule type" value="Genomic_DNA"/>
</dbReference>
<evidence type="ECO:0000256" key="5">
    <source>
        <dbReference type="ARBA" id="ARBA00022786"/>
    </source>
</evidence>
<evidence type="ECO:0000256" key="1">
    <source>
        <dbReference type="ARBA" id="ARBA00000707"/>
    </source>
</evidence>
<feature type="compositionally biased region" description="Low complexity" evidence="8">
    <location>
        <begin position="734"/>
        <end position="744"/>
    </location>
</feature>
<keyword evidence="6" id="KW-0378">Hydrolase</keyword>
<dbReference type="SUPFAM" id="SSF54001">
    <property type="entry name" value="Cysteine proteinases"/>
    <property type="match status" value="1"/>
</dbReference>
<dbReference type="PROSITE" id="PS50235">
    <property type="entry name" value="USP_3"/>
    <property type="match status" value="1"/>
</dbReference>
<feature type="region of interest" description="Disordered" evidence="8">
    <location>
        <begin position="169"/>
        <end position="215"/>
    </location>
</feature>
<evidence type="ECO:0000256" key="8">
    <source>
        <dbReference type="SAM" id="MobiDB-lite"/>
    </source>
</evidence>
<feature type="region of interest" description="Disordered" evidence="8">
    <location>
        <begin position="590"/>
        <end position="625"/>
    </location>
</feature>
<dbReference type="STRING" id="68775.A0A5C3M8D9"/>
<feature type="compositionally biased region" description="Acidic residues" evidence="8">
    <location>
        <begin position="596"/>
        <end position="605"/>
    </location>
</feature>
<dbReference type="GO" id="GO:0016579">
    <property type="term" value="P:protein deubiquitination"/>
    <property type="evidence" value="ECO:0007669"/>
    <property type="project" value="InterPro"/>
</dbReference>
<dbReference type="InterPro" id="IPR038765">
    <property type="entry name" value="Papain-like_cys_pep_sf"/>
</dbReference>
<feature type="region of interest" description="Disordered" evidence="8">
    <location>
        <begin position="1"/>
        <end position="23"/>
    </location>
</feature>
<keyword evidence="7" id="KW-0788">Thiol protease</keyword>
<accession>A0A5C3M8D9</accession>
<dbReference type="InterPro" id="IPR050164">
    <property type="entry name" value="Peptidase_C19"/>
</dbReference>
<evidence type="ECO:0000256" key="3">
    <source>
        <dbReference type="ARBA" id="ARBA00012759"/>
    </source>
</evidence>
<gene>
    <name evidence="10" type="ORF">BDQ12DRAFT_678223</name>
</gene>
<dbReference type="GO" id="GO:0005829">
    <property type="term" value="C:cytosol"/>
    <property type="evidence" value="ECO:0007669"/>
    <property type="project" value="TreeGrafter"/>
</dbReference>
<dbReference type="PANTHER" id="PTHR24006">
    <property type="entry name" value="UBIQUITIN CARBOXYL-TERMINAL HYDROLASE"/>
    <property type="match status" value="1"/>
</dbReference>
<evidence type="ECO:0000256" key="6">
    <source>
        <dbReference type="ARBA" id="ARBA00022801"/>
    </source>
</evidence>
<dbReference type="InterPro" id="IPR001394">
    <property type="entry name" value="Peptidase_C19_UCH"/>
</dbReference>
<dbReference type="InterPro" id="IPR028889">
    <property type="entry name" value="USP"/>
</dbReference>
<evidence type="ECO:0000256" key="7">
    <source>
        <dbReference type="ARBA" id="ARBA00022807"/>
    </source>
</evidence>
<dbReference type="Gene3D" id="3.90.70.10">
    <property type="entry name" value="Cysteine proteinases"/>
    <property type="match status" value="2"/>
</dbReference>
<dbReference type="OrthoDB" id="420187at2759"/>
<dbReference type="GO" id="GO:0005634">
    <property type="term" value="C:nucleus"/>
    <property type="evidence" value="ECO:0007669"/>
    <property type="project" value="TreeGrafter"/>
</dbReference>
<reference evidence="10 11" key="1">
    <citation type="journal article" date="2019" name="Nat. Ecol. Evol.">
        <title>Megaphylogeny resolves global patterns of mushroom evolution.</title>
        <authorList>
            <person name="Varga T."/>
            <person name="Krizsan K."/>
            <person name="Foldi C."/>
            <person name="Dima B."/>
            <person name="Sanchez-Garcia M."/>
            <person name="Sanchez-Ramirez S."/>
            <person name="Szollosi G.J."/>
            <person name="Szarkandi J.G."/>
            <person name="Papp V."/>
            <person name="Albert L."/>
            <person name="Andreopoulos W."/>
            <person name="Angelini C."/>
            <person name="Antonin V."/>
            <person name="Barry K.W."/>
            <person name="Bougher N.L."/>
            <person name="Buchanan P."/>
            <person name="Buyck B."/>
            <person name="Bense V."/>
            <person name="Catcheside P."/>
            <person name="Chovatia M."/>
            <person name="Cooper J."/>
            <person name="Damon W."/>
            <person name="Desjardin D."/>
            <person name="Finy P."/>
            <person name="Geml J."/>
            <person name="Haridas S."/>
            <person name="Hughes K."/>
            <person name="Justo A."/>
            <person name="Karasinski D."/>
            <person name="Kautmanova I."/>
            <person name="Kiss B."/>
            <person name="Kocsube S."/>
            <person name="Kotiranta H."/>
            <person name="LaButti K.M."/>
            <person name="Lechner B.E."/>
            <person name="Liimatainen K."/>
            <person name="Lipzen A."/>
            <person name="Lukacs Z."/>
            <person name="Mihaltcheva S."/>
            <person name="Morgado L.N."/>
            <person name="Niskanen T."/>
            <person name="Noordeloos M.E."/>
            <person name="Ohm R.A."/>
            <person name="Ortiz-Santana B."/>
            <person name="Ovrebo C."/>
            <person name="Racz N."/>
            <person name="Riley R."/>
            <person name="Savchenko A."/>
            <person name="Shiryaev A."/>
            <person name="Soop K."/>
            <person name="Spirin V."/>
            <person name="Szebenyi C."/>
            <person name="Tomsovsky M."/>
            <person name="Tulloss R.E."/>
            <person name="Uehling J."/>
            <person name="Grigoriev I.V."/>
            <person name="Vagvolgyi C."/>
            <person name="Papp T."/>
            <person name="Martin F.M."/>
            <person name="Miettinen O."/>
            <person name="Hibbett D.S."/>
            <person name="Nagy L.G."/>
        </authorList>
    </citation>
    <scope>NUCLEOTIDE SEQUENCE [LARGE SCALE GENOMIC DNA]</scope>
    <source>
        <strain evidence="10 11">CBS 166.37</strain>
    </source>
</reference>
<keyword evidence="4" id="KW-0645">Protease</keyword>
<evidence type="ECO:0000313" key="11">
    <source>
        <dbReference type="Proteomes" id="UP000308652"/>
    </source>
</evidence>
<feature type="region of interest" description="Disordered" evidence="8">
    <location>
        <begin position="685"/>
        <end position="754"/>
    </location>
</feature>
<dbReference type="PROSITE" id="PS00973">
    <property type="entry name" value="USP_2"/>
    <property type="match status" value="1"/>
</dbReference>
<dbReference type="AlphaFoldDB" id="A0A5C3M8D9"/>
<feature type="region of interest" description="Disordered" evidence="8">
    <location>
        <begin position="767"/>
        <end position="827"/>
    </location>
</feature>
<proteinExistence type="inferred from homology"/>
<evidence type="ECO:0000313" key="10">
    <source>
        <dbReference type="EMBL" id="TFK41602.1"/>
    </source>
</evidence>
<dbReference type="PANTHER" id="PTHR24006:SF888">
    <property type="entry name" value="UBIQUITIN CARBOXYL-TERMINAL HYDROLASE 30"/>
    <property type="match status" value="1"/>
</dbReference>
<feature type="compositionally biased region" description="Low complexity" evidence="8">
    <location>
        <begin position="790"/>
        <end position="813"/>
    </location>
</feature>
<comment type="catalytic activity">
    <reaction evidence="1">
        <text>Thiol-dependent hydrolysis of ester, thioester, amide, peptide and isopeptide bonds formed by the C-terminal Gly of ubiquitin (a 76-residue protein attached to proteins as an intracellular targeting signal).</text>
        <dbReference type="EC" id="3.4.19.12"/>
    </reaction>
</comment>
<feature type="region of interest" description="Disordered" evidence="8">
    <location>
        <begin position="949"/>
        <end position="973"/>
    </location>
</feature>
<feature type="compositionally biased region" description="Basic residues" evidence="8">
    <location>
        <begin position="480"/>
        <end position="490"/>
    </location>
</feature>
<dbReference type="Pfam" id="PF00443">
    <property type="entry name" value="UCH"/>
    <property type="match status" value="1"/>
</dbReference>
<dbReference type="PROSITE" id="PS00972">
    <property type="entry name" value="USP_1"/>
    <property type="match status" value="1"/>
</dbReference>
<sequence length="1009" mass="111450">MPKKDLLEARREEYNARREREERERTAYLPPGLINHGNTCFMNCILQSLLATKLLSDLVHFNTISETTQRKSGTFLASRRSPQLTNGHRMGGEYELAWVNTMPVGDEFLGLMLKAWDVQAKRQRLTLSPKPLLSAISRKHPDYLYLAQQDAHEFLRHLLDGMRMEEQDIIKKRQPPPDPPKKRRRTTITPSSVGIAQPPQFELSSPSPDPLPQEDRLLSFPDMLFGGKLTSILVCQYCKHVSQTYEDFNDISLSIKPEEYHHGKKRDLFKSLAKRLTAFPSHNSLSVGEEIPRPSSVPPSPSPSEQRLGDIHEPSVSSSRRRSLDHISELGTDEDGTSDGSHVVMNVEEAKHIEFDENAARREKKSEKEREKDSGDAWSKIGRRISMSVGLGGKSKDRKSRSRERVRDLGPNVSDAVVKDVALESGSTPRPSMSSSLLLAPEIRLSPPLRSTSSRGNSPARPSVDEAPKSSPAPRSSSHSSRHHHRHAKPPKISDAEEEYLRKILSDVNSQTASSSFASMFKTGSLHTPQHKKRRSLSAGTQAAHQNILLGVNQFSVEECLRMFTAVEVLDGENMVGCRRCWKNANGQHMAQEKDGEAEDSDAEQDSTSQSEQPKHSSVKTGSLASSLSEVQLPTAMFSPSASVYTPGNLSEGHSVSSQPAGVDVVPTASQMHDVQSHMLPETAVDDEEGGPVLPITPAGLPIPLISTTAPDAGDSESSTLTSDSDIDTETSTDHTSSTSLSSTPPNSLPIARPAPRLGQLLYHMPAESKDSLTIPGRNRRASSDDESSGAESDTSVGTSVSDESASSQQASEGGKNSVKKPSRPKQVIMRPAYKRYLFSTPPPVLVIHLKRFHHLTKAPVLSWQSSLARKLEDYVAFPEYLNLTPYLAPKKEDYGLGKRSKVKNKKDKEKEEKEPEKCMYRLYAVVQHIGTMNSGHYVTYVALPNQPPVHHKSSEADSSTPTNSPANPELTPAPTERLWAYVSDTSVRLVTLHEVLSAQAYICMYERC</sequence>
<comment type="similarity">
    <text evidence="2">Belongs to the peptidase C19 family.</text>
</comment>
<name>A0A5C3M8D9_9AGAR</name>
<feature type="compositionally biased region" description="Basic and acidic residues" evidence="8">
    <location>
        <begin position="348"/>
        <end position="375"/>
    </location>
</feature>
<feature type="compositionally biased region" description="Low complexity" evidence="8">
    <location>
        <begin position="469"/>
        <end position="479"/>
    </location>
</feature>
<feature type="compositionally biased region" description="Polar residues" evidence="8">
    <location>
        <begin position="957"/>
        <end position="967"/>
    </location>
</feature>
<evidence type="ECO:0000256" key="4">
    <source>
        <dbReference type="ARBA" id="ARBA00022670"/>
    </source>
</evidence>
<protein>
    <recommendedName>
        <fullName evidence="3">ubiquitinyl hydrolase 1</fullName>
        <ecNumber evidence="3">3.4.19.12</ecNumber>
    </recommendedName>
</protein>
<keyword evidence="11" id="KW-1185">Reference proteome</keyword>
<dbReference type="InterPro" id="IPR018200">
    <property type="entry name" value="USP_CS"/>
</dbReference>
<feature type="region of interest" description="Disordered" evidence="8">
    <location>
        <begin position="348"/>
        <end position="411"/>
    </location>
</feature>